<evidence type="ECO:0008006" key="3">
    <source>
        <dbReference type="Google" id="ProtNLM"/>
    </source>
</evidence>
<dbReference type="Proteomes" id="UP000036958">
    <property type="component" value="Unassembled WGS sequence"/>
</dbReference>
<dbReference type="PANTHER" id="PTHR36452:SF1">
    <property type="entry name" value="DUF2461 DOMAIN-CONTAINING PROTEIN"/>
    <property type="match status" value="1"/>
</dbReference>
<dbReference type="InterPro" id="IPR012808">
    <property type="entry name" value="CHP02453"/>
</dbReference>
<dbReference type="OrthoDB" id="9794241at2"/>
<proteinExistence type="predicted"/>
<dbReference type="AlphaFoldDB" id="A0A0L8V6K8"/>
<reference evidence="2" key="1">
    <citation type="submission" date="2015-07" db="EMBL/GenBank/DDBJ databases">
        <title>Genome sequencing of Sunxiuqinia dokdonensis strain SK.</title>
        <authorList>
            <person name="Ahn S."/>
            <person name="Kim B.-C."/>
        </authorList>
    </citation>
    <scope>NUCLEOTIDE SEQUENCE [LARGE SCALE GENOMIC DNA]</scope>
    <source>
        <strain evidence="2">SK</strain>
    </source>
</reference>
<dbReference type="STRING" id="1409788.NC99_31080"/>
<evidence type="ECO:0000313" key="1">
    <source>
        <dbReference type="EMBL" id="KOH44115.1"/>
    </source>
</evidence>
<dbReference type="RefSeq" id="WP_053184905.1">
    <property type="nucleotide sequence ID" value="NZ_LGIA01000171.1"/>
</dbReference>
<name>A0A0L8V6K8_9BACT</name>
<keyword evidence="2" id="KW-1185">Reference proteome</keyword>
<dbReference type="EMBL" id="LGIA01000171">
    <property type="protein sequence ID" value="KOH44115.1"/>
    <property type="molecule type" value="Genomic_DNA"/>
</dbReference>
<accession>A0A0L8V6K8</accession>
<dbReference type="PANTHER" id="PTHR36452">
    <property type="entry name" value="CHROMOSOME 12, WHOLE GENOME SHOTGUN SEQUENCE"/>
    <property type="match status" value="1"/>
</dbReference>
<comment type="caution">
    <text evidence="1">The sequence shown here is derived from an EMBL/GenBank/DDBJ whole genome shotgun (WGS) entry which is preliminary data.</text>
</comment>
<sequence>MKVLFDFLKELRENNNREWFNENKQGYEASKEQILFFTELMIQEIHKFDADVPLIDPKDCLFRIFRDVRFSHDKSPYKTHFGSFIAKGGRKSDRAGYYIHLEPGNSFLGGGVWHPEAAPLKAIRTEILDHPEALKAVLDDEKFKKYYPSIEGEKLKTAPKGFPKDFEQVDLLRYKSYAFGFQVEDQTVLGDDFVSLAVDAFRELSKANRFLNDALDKWC</sequence>
<dbReference type="Pfam" id="PF09365">
    <property type="entry name" value="DUF2461"/>
    <property type="match status" value="1"/>
</dbReference>
<dbReference type="InterPro" id="IPR015996">
    <property type="entry name" value="UCP028451"/>
</dbReference>
<dbReference type="NCBIfam" id="TIGR02453">
    <property type="entry name" value="TIGR02453 family protein"/>
    <property type="match status" value="1"/>
</dbReference>
<gene>
    <name evidence="1" type="ORF">NC99_31080</name>
</gene>
<organism evidence="1 2">
    <name type="scientific">Sunxiuqinia dokdonensis</name>
    <dbReference type="NCBI Taxonomy" id="1409788"/>
    <lineage>
        <taxon>Bacteria</taxon>
        <taxon>Pseudomonadati</taxon>
        <taxon>Bacteroidota</taxon>
        <taxon>Bacteroidia</taxon>
        <taxon>Marinilabiliales</taxon>
        <taxon>Prolixibacteraceae</taxon>
        <taxon>Sunxiuqinia</taxon>
    </lineage>
</organism>
<dbReference type="PATRIC" id="fig|1409788.3.peg.3193"/>
<dbReference type="PIRSF" id="PIRSF028451">
    <property type="entry name" value="UCP028451"/>
    <property type="match status" value="1"/>
</dbReference>
<protein>
    <recommendedName>
        <fullName evidence="3">TIGR02453 family protein</fullName>
    </recommendedName>
</protein>
<evidence type="ECO:0000313" key="2">
    <source>
        <dbReference type="Proteomes" id="UP000036958"/>
    </source>
</evidence>